<dbReference type="Gene3D" id="3.40.50.1820">
    <property type="entry name" value="alpha/beta hydrolase"/>
    <property type="match status" value="1"/>
</dbReference>
<name>A0A5C2RY63_9APHY</name>
<proteinExistence type="predicted"/>
<dbReference type="PANTHER" id="PTHR43798">
    <property type="entry name" value="MONOACYLGLYCEROL LIPASE"/>
    <property type="match status" value="1"/>
</dbReference>
<evidence type="ECO:0000259" key="1">
    <source>
        <dbReference type="Pfam" id="PF12697"/>
    </source>
</evidence>
<dbReference type="Proteomes" id="UP000313359">
    <property type="component" value="Unassembled WGS sequence"/>
</dbReference>
<evidence type="ECO:0000313" key="3">
    <source>
        <dbReference type="Proteomes" id="UP000313359"/>
    </source>
</evidence>
<dbReference type="SUPFAM" id="SSF53474">
    <property type="entry name" value="alpha/beta-Hydrolases"/>
    <property type="match status" value="1"/>
</dbReference>
<dbReference type="Pfam" id="PF12697">
    <property type="entry name" value="Abhydrolase_6"/>
    <property type="match status" value="1"/>
</dbReference>
<dbReference type="GO" id="GO:0016787">
    <property type="term" value="F:hydrolase activity"/>
    <property type="evidence" value="ECO:0007669"/>
    <property type="project" value="UniProtKB-KW"/>
</dbReference>
<dbReference type="OrthoDB" id="408373at2759"/>
<protein>
    <submittedName>
        <fullName evidence="2">Alpha/beta-hydrolase</fullName>
    </submittedName>
</protein>
<accession>A0A5C2RY63</accession>
<dbReference type="PANTHER" id="PTHR43798:SF33">
    <property type="entry name" value="HYDROLASE, PUTATIVE (AFU_ORTHOLOGUE AFUA_2G14860)-RELATED"/>
    <property type="match status" value="1"/>
</dbReference>
<organism evidence="2 3">
    <name type="scientific">Lentinus tigrinus ALCF2SS1-6</name>
    <dbReference type="NCBI Taxonomy" id="1328759"/>
    <lineage>
        <taxon>Eukaryota</taxon>
        <taxon>Fungi</taxon>
        <taxon>Dikarya</taxon>
        <taxon>Basidiomycota</taxon>
        <taxon>Agaricomycotina</taxon>
        <taxon>Agaricomycetes</taxon>
        <taxon>Polyporales</taxon>
        <taxon>Polyporaceae</taxon>
        <taxon>Lentinus</taxon>
    </lineage>
</organism>
<dbReference type="GO" id="GO:0016020">
    <property type="term" value="C:membrane"/>
    <property type="evidence" value="ECO:0007669"/>
    <property type="project" value="TreeGrafter"/>
</dbReference>
<keyword evidence="2" id="KW-0378">Hydrolase</keyword>
<dbReference type="InterPro" id="IPR050266">
    <property type="entry name" value="AB_hydrolase_sf"/>
</dbReference>
<reference evidence="2" key="1">
    <citation type="journal article" date="2018" name="Genome Biol. Evol.">
        <title>Genomics and development of Lentinus tigrinus, a white-rot wood-decaying mushroom with dimorphic fruiting bodies.</title>
        <authorList>
            <person name="Wu B."/>
            <person name="Xu Z."/>
            <person name="Knudson A."/>
            <person name="Carlson A."/>
            <person name="Chen N."/>
            <person name="Kovaka S."/>
            <person name="LaButti K."/>
            <person name="Lipzen A."/>
            <person name="Pennachio C."/>
            <person name="Riley R."/>
            <person name="Schakwitz W."/>
            <person name="Umezawa K."/>
            <person name="Ohm R.A."/>
            <person name="Grigoriev I.V."/>
            <person name="Nagy L.G."/>
            <person name="Gibbons J."/>
            <person name="Hibbett D."/>
        </authorList>
    </citation>
    <scope>NUCLEOTIDE SEQUENCE [LARGE SCALE GENOMIC DNA]</scope>
    <source>
        <strain evidence="2">ALCF2SS1-6</strain>
    </source>
</reference>
<feature type="domain" description="AB hydrolase-1" evidence="1">
    <location>
        <begin position="46"/>
        <end position="276"/>
    </location>
</feature>
<dbReference type="InterPro" id="IPR029058">
    <property type="entry name" value="AB_hydrolase_fold"/>
</dbReference>
<evidence type="ECO:0000313" key="2">
    <source>
        <dbReference type="EMBL" id="RPD55958.1"/>
    </source>
</evidence>
<dbReference type="AlphaFoldDB" id="A0A5C2RY63"/>
<dbReference type="EMBL" id="ML122291">
    <property type="protein sequence ID" value="RPD55958.1"/>
    <property type="molecule type" value="Genomic_DNA"/>
</dbReference>
<dbReference type="STRING" id="1328759.A0A5C2RY63"/>
<dbReference type="InterPro" id="IPR000073">
    <property type="entry name" value="AB_hydrolase_1"/>
</dbReference>
<keyword evidence="3" id="KW-1185">Reference proteome</keyword>
<sequence length="296" mass="31884">MPPAIVVKTPRSADGTRIHAEAVGNPRNPHVVFIHEATLCCLVYDELFQDARLTDHLYLVRYDLRCHGRSGITRTAESQHSSLYASDFAAVAGAFGLHRPIIVAWYVGFGAAVVADICAHINPPPIAGIVYIAPLPFLGPTMTQLVTPRMLGIAQTLITTHDTATSGRAKTDFVNGVVAGSACRVPDTMKAAWLGRSILQDAEVTAHVLSRTHDPARLLELGRQGLPLLVLVGADDALVDGGAVVRELRRHFRNAETHVVPGSSHALFVDHRDEFVGLLLVFVGRLAVSGQALFSF</sequence>
<gene>
    <name evidence="2" type="ORF">L227DRAFT_509029</name>
</gene>